<keyword evidence="7" id="KW-1185">Reference proteome</keyword>
<organism evidence="6 7">
    <name type="scientific">Daphnia magna</name>
    <dbReference type="NCBI Taxonomy" id="35525"/>
    <lineage>
        <taxon>Eukaryota</taxon>
        <taxon>Metazoa</taxon>
        <taxon>Ecdysozoa</taxon>
        <taxon>Arthropoda</taxon>
        <taxon>Crustacea</taxon>
        <taxon>Branchiopoda</taxon>
        <taxon>Diplostraca</taxon>
        <taxon>Cladocera</taxon>
        <taxon>Anomopoda</taxon>
        <taxon>Daphniidae</taxon>
        <taxon>Daphnia</taxon>
    </lineage>
</organism>
<proteinExistence type="predicted"/>
<dbReference type="GO" id="GO:0005634">
    <property type="term" value="C:nucleus"/>
    <property type="evidence" value="ECO:0007669"/>
    <property type="project" value="UniProtKB-SubCell"/>
</dbReference>
<dbReference type="Proteomes" id="UP000076858">
    <property type="component" value="Unassembled WGS sequence"/>
</dbReference>
<dbReference type="PANTHER" id="PTHR46481">
    <property type="entry name" value="ZINC FINGER BED DOMAIN-CONTAINING PROTEIN 4"/>
    <property type="match status" value="1"/>
</dbReference>
<dbReference type="EMBL" id="LRGB01005933">
    <property type="protein sequence ID" value="KZS01882.1"/>
    <property type="molecule type" value="Genomic_DNA"/>
</dbReference>
<keyword evidence="4" id="KW-0862">Zinc</keyword>
<keyword evidence="5" id="KW-0539">Nucleus</keyword>
<evidence type="ECO:0000313" key="7">
    <source>
        <dbReference type="Proteomes" id="UP000076858"/>
    </source>
</evidence>
<evidence type="ECO:0000256" key="4">
    <source>
        <dbReference type="ARBA" id="ARBA00022833"/>
    </source>
</evidence>
<dbReference type="OrthoDB" id="1607513at2759"/>
<evidence type="ECO:0000256" key="3">
    <source>
        <dbReference type="ARBA" id="ARBA00022771"/>
    </source>
</evidence>
<keyword evidence="2" id="KW-0479">Metal-binding</keyword>
<dbReference type="AlphaFoldDB" id="A0A164J267"/>
<evidence type="ECO:0000313" key="6">
    <source>
        <dbReference type="EMBL" id="KZS01882.1"/>
    </source>
</evidence>
<evidence type="ECO:0000256" key="5">
    <source>
        <dbReference type="ARBA" id="ARBA00023242"/>
    </source>
</evidence>
<reference evidence="6 7" key="1">
    <citation type="submission" date="2016-03" db="EMBL/GenBank/DDBJ databases">
        <title>EvidentialGene: Evidence-directed Construction of Genes on Genomes.</title>
        <authorList>
            <person name="Gilbert D.G."/>
            <person name="Choi J.-H."/>
            <person name="Mockaitis K."/>
            <person name="Colbourne J."/>
            <person name="Pfrender M."/>
        </authorList>
    </citation>
    <scope>NUCLEOTIDE SEQUENCE [LARGE SCALE GENOMIC DNA]</scope>
    <source>
        <strain evidence="6 7">Xinb3</strain>
        <tissue evidence="6">Complete organism</tissue>
    </source>
</reference>
<evidence type="ECO:0000256" key="1">
    <source>
        <dbReference type="ARBA" id="ARBA00004123"/>
    </source>
</evidence>
<evidence type="ECO:0000256" key="2">
    <source>
        <dbReference type="ARBA" id="ARBA00022723"/>
    </source>
</evidence>
<dbReference type="GO" id="GO:0008270">
    <property type="term" value="F:zinc ion binding"/>
    <property type="evidence" value="ECO:0007669"/>
    <property type="project" value="UniProtKB-KW"/>
</dbReference>
<feature type="non-terminal residue" evidence="6">
    <location>
        <position position="1"/>
    </location>
</feature>
<dbReference type="SUPFAM" id="SSF140996">
    <property type="entry name" value="Hermes dimerisation domain"/>
    <property type="match status" value="1"/>
</dbReference>
<protein>
    <recommendedName>
        <fullName evidence="8">DUF659 domain-containing protein</fullName>
    </recommendedName>
</protein>
<evidence type="ECO:0008006" key="8">
    <source>
        <dbReference type="Google" id="ProtNLM"/>
    </source>
</evidence>
<name>A0A164J267_9CRUS</name>
<dbReference type="STRING" id="35525.A0A164J267"/>
<comment type="caution">
    <text evidence="6">The sequence shown here is derived from an EMBL/GenBank/DDBJ whole genome shotgun (WGS) entry which is preliminary data.</text>
</comment>
<comment type="subcellular location">
    <subcellularLocation>
        <location evidence="1">Nucleus</location>
    </subcellularLocation>
</comment>
<gene>
    <name evidence="6" type="ORF">APZ42_001315</name>
</gene>
<accession>A0A164J267</accession>
<feature type="non-terminal residue" evidence="6">
    <location>
        <position position="132"/>
    </location>
</feature>
<dbReference type="PANTHER" id="PTHR46481:SF10">
    <property type="entry name" value="ZINC FINGER BED DOMAIN-CONTAINING PROTEIN 39"/>
    <property type="match status" value="1"/>
</dbReference>
<dbReference type="InterPro" id="IPR052035">
    <property type="entry name" value="ZnF_BED_domain_contain"/>
</dbReference>
<keyword evidence="3" id="KW-0863">Zinc-finger</keyword>
<sequence length="132" mass="14968">LDEGVTRLICEENLPLHIVNRPGFHAFIQLAVPGYELPSAQRVRNTLIPDLEATVKKRVREKLAKCSSFSVILDIWSSKNMSGYIGFTCQAVTTDFELFNCFLGVKEMRSRHTADAIIAENEDILQKRDIPF</sequence>